<dbReference type="SMART" id="SM01336">
    <property type="entry name" value="zf-PARP"/>
    <property type="match status" value="1"/>
</dbReference>
<feature type="region of interest" description="Disordered" evidence="6">
    <location>
        <begin position="59"/>
        <end position="133"/>
    </location>
</feature>
<evidence type="ECO:0000256" key="3">
    <source>
        <dbReference type="ARBA" id="ARBA00022771"/>
    </source>
</evidence>
<proteinExistence type="predicted"/>
<dbReference type="GO" id="GO:0003677">
    <property type="term" value="F:DNA binding"/>
    <property type="evidence" value="ECO:0007669"/>
    <property type="project" value="InterPro"/>
</dbReference>
<comment type="caution">
    <text evidence="8">The sequence shown here is derived from an EMBL/GenBank/DDBJ whole genome shotgun (WGS) entry which is preliminary data.</text>
</comment>
<feature type="compositionally biased region" description="Basic and acidic residues" evidence="6">
    <location>
        <begin position="59"/>
        <end position="99"/>
    </location>
</feature>
<feature type="compositionally biased region" description="Basic and acidic residues" evidence="6">
    <location>
        <begin position="110"/>
        <end position="133"/>
    </location>
</feature>
<evidence type="ECO:0000256" key="2">
    <source>
        <dbReference type="ARBA" id="ARBA00022723"/>
    </source>
</evidence>
<dbReference type="EMBL" id="JADGKB010000094">
    <property type="protein sequence ID" value="KAJ3254029.1"/>
    <property type="molecule type" value="Genomic_DNA"/>
</dbReference>
<keyword evidence="3" id="KW-0863">Zinc-finger</keyword>
<keyword evidence="5" id="KW-0539">Nucleus</keyword>
<evidence type="ECO:0000256" key="1">
    <source>
        <dbReference type="ARBA" id="ARBA00004123"/>
    </source>
</evidence>
<gene>
    <name evidence="8" type="ORF">HK103_007568</name>
</gene>
<evidence type="ECO:0000259" key="7">
    <source>
        <dbReference type="SMART" id="SM01336"/>
    </source>
</evidence>
<evidence type="ECO:0000256" key="5">
    <source>
        <dbReference type="ARBA" id="ARBA00023242"/>
    </source>
</evidence>
<name>A0AAD5Y5V0_9FUNG</name>
<accession>A0AAD5Y5V0</accession>
<keyword evidence="9" id="KW-1185">Reference proteome</keyword>
<evidence type="ECO:0000256" key="4">
    <source>
        <dbReference type="ARBA" id="ARBA00022833"/>
    </source>
</evidence>
<dbReference type="Gene3D" id="3.30.1740.10">
    <property type="entry name" value="Zinc finger, PARP-type"/>
    <property type="match status" value="1"/>
</dbReference>
<reference evidence="8" key="1">
    <citation type="submission" date="2020-05" db="EMBL/GenBank/DDBJ databases">
        <title>Phylogenomic resolution of chytrid fungi.</title>
        <authorList>
            <person name="Stajich J.E."/>
            <person name="Amses K."/>
            <person name="Simmons R."/>
            <person name="Seto K."/>
            <person name="Myers J."/>
            <person name="Bonds A."/>
            <person name="Quandt C.A."/>
            <person name="Barry K."/>
            <person name="Liu P."/>
            <person name="Grigoriev I."/>
            <person name="Longcore J.E."/>
            <person name="James T.Y."/>
        </authorList>
    </citation>
    <scope>NUCLEOTIDE SEQUENCE</scope>
    <source>
        <strain evidence="8">PLAUS21</strain>
    </source>
</reference>
<evidence type="ECO:0000313" key="9">
    <source>
        <dbReference type="Proteomes" id="UP001210925"/>
    </source>
</evidence>
<feature type="domain" description="PARP-type" evidence="7">
    <location>
        <begin position="6"/>
        <end position="63"/>
    </location>
</feature>
<dbReference type="InterPro" id="IPR001510">
    <property type="entry name" value="Znf_PARP"/>
</dbReference>
<evidence type="ECO:0000256" key="6">
    <source>
        <dbReference type="SAM" id="MobiDB-lite"/>
    </source>
</evidence>
<dbReference type="GO" id="GO:0005634">
    <property type="term" value="C:nucleus"/>
    <property type="evidence" value="ECO:0007669"/>
    <property type="project" value="UniProtKB-SubCell"/>
</dbReference>
<keyword evidence="2" id="KW-0479">Metal-binding</keyword>
<evidence type="ECO:0000313" key="8">
    <source>
        <dbReference type="EMBL" id="KAJ3254029.1"/>
    </source>
</evidence>
<keyword evidence="4" id="KW-0862">Zinc</keyword>
<dbReference type="InterPro" id="IPR036957">
    <property type="entry name" value="Znf_PARP_sf"/>
</dbReference>
<dbReference type="Proteomes" id="UP001210925">
    <property type="component" value="Unassembled WGS sequence"/>
</dbReference>
<protein>
    <recommendedName>
        <fullName evidence="7">PARP-type domain-containing protein</fullName>
    </recommendedName>
</protein>
<dbReference type="GO" id="GO:0008270">
    <property type="term" value="F:zinc ion binding"/>
    <property type="evidence" value="ECO:0007669"/>
    <property type="project" value="UniProtKB-KW"/>
</dbReference>
<comment type="subcellular location">
    <subcellularLocation>
        <location evidence="1">Nucleus</location>
    </subcellularLocation>
</comment>
<dbReference type="AlphaFoldDB" id="A0AAD5Y5V0"/>
<organism evidence="8 9">
    <name type="scientific">Boothiomyces macroporosus</name>
    <dbReference type="NCBI Taxonomy" id="261099"/>
    <lineage>
        <taxon>Eukaryota</taxon>
        <taxon>Fungi</taxon>
        <taxon>Fungi incertae sedis</taxon>
        <taxon>Chytridiomycota</taxon>
        <taxon>Chytridiomycota incertae sedis</taxon>
        <taxon>Chytridiomycetes</taxon>
        <taxon>Rhizophydiales</taxon>
        <taxon>Terramycetaceae</taxon>
        <taxon>Boothiomyces</taxon>
    </lineage>
</organism>
<sequence length="133" mass="14554">MPYKVEYAASSRAKCKAGKSCTDKVFRACVTPTVLQHVGSVDNLEGFSSLKPEDQEAVKAKVEGAEEEIKAAEKKKEDEKAAKEAEKEAKKKAKEEAKALKAATKGAKVSKKEKPPAREARPRKAKTEADYEE</sequence>
<dbReference type="SUPFAM" id="SSF57716">
    <property type="entry name" value="Glucocorticoid receptor-like (DNA-binding domain)"/>
    <property type="match status" value="1"/>
</dbReference>